<feature type="non-terminal residue" evidence="5">
    <location>
        <position position="1"/>
    </location>
</feature>
<comment type="cofactor">
    <cofactor evidence="1">
        <name>FMN</name>
        <dbReference type="ChEBI" id="CHEBI:58210"/>
    </cofactor>
</comment>
<evidence type="ECO:0000256" key="2">
    <source>
        <dbReference type="ARBA" id="ARBA00022630"/>
    </source>
</evidence>
<dbReference type="InterPro" id="IPR052174">
    <property type="entry name" value="Flavoredoxin"/>
</dbReference>
<dbReference type="InterPro" id="IPR002563">
    <property type="entry name" value="Flavin_Rdtase-like_dom"/>
</dbReference>
<name>X0WEE8_9ZZZZ</name>
<comment type="caution">
    <text evidence="5">The sequence shown here is derived from an EMBL/GenBank/DDBJ whole genome shotgun (WGS) entry which is preliminary data.</text>
</comment>
<dbReference type="Pfam" id="PF01613">
    <property type="entry name" value="Flavin_Reduct"/>
    <property type="match status" value="1"/>
</dbReference>
<feature type="domain" description="Flavin reductase like" evidence="4">
    <location>
        <begin position="7"/>
        <end position="74"/>
    </location>
</feature>
<dbReference type="PANTHER" id="PTHR43567">
    <property type="entry name" value="FLAVOREDOXIN-RELATED-RELATED"/>
    <property type="match status" value="1"/>
</dbReference>
<keyword evidence="2" id="KW-0285">Flavoprotein</keyword>
<sequence>VDLVRELDYCGVTSGRKVDKAALFETFYGELETAPMICQCPVNIECRVVQTLTRSVHAVFLGEVVAVHASEEYLGEGLPDVARVDPIFCAPDPSRGKAAHSYWRLGERIGRAFEIGKELETG</sequence>
<dbReference type="EMBL" id="BARS01045034">
    <property type="protein sequence ID" value="GAG29015.1"/>
    <property type="molecule type" value="Genomic_DNA"/>
</dbReference>
<evidence type="ECO:0000256" key="1">
    <source>
        <dbReference type="ARBA" id="ARBA00001917"/>
    </source>
</evidence>
<dbReference type="AlphaFoldDB" id="X0WEE8"/>
<dbReference type="PANTHER" id="PTHR43567:SF1">
    <property type="entry name" value="FLAVOREDOXIN"/>
    <property type="match status" value="1"/>
</dbReference>
<dbReference type="GO" id="GO:0010181">
    <property type="term" value="F:FMN binding"/>
    <property type="evidence" value="ECO:0007669"/>
    <property type="project" value="InterPro"/>
</dbReference>
<comment type="similarity">
    <text evidence="3">Belongs to the flavoredoxin family.</text>
</comment>
<dbReference type="SUPFAM" id="SSF50475">
    <property type="entry name" value="FMN-binding split barrel"/>
    <property type="match status" value="1"/>
</dbReference>
<evidence type="ECO:0000256" key="3">
    <source>
        <dbReference type="ARBA" id="ARBA00038054"/>
    </source>
</evidence>
<dbReference type="Gene3D" id="2.30.110.10">
    <property type="entry name" value="Electron Transport, Fmn-binding Protein, Chain A"/>
    <property type="match status" value="1"/>
</dbReference>
<gene>
    <name evidence="5" type="ORF">S01H1_67955</name>
</gene>
<protein>
    <recommendedName>
        <fullName evidence="4">Flavin reductase like domain-containing protein</fullName>
    </recommendedName>
</protein>
<accession>X0WEE8</accession>
<organism evidence="5">
    <name type="scientific">marine sediment metagenome</name>
    <dbReference type="NCBI Taxonomy" id="412755"/>
    <lineage>
        <taxon>unclassified sequences</taxon>
        <taxon>metagenomes</taxon>
        <taxon>ecological metagenomes</taxon>
    </lineage>
</organism>
<reference evidence="5" key="1">
    <citation type="journal article" date="2014" name="Front. Microbiol.">
        <title>High frequency of phylogenetically diverse reductive dehalogenase-homologous genes in deep subseafloor sedimentary metagenomes.</title>
        <authorList>
            <person name="Kawai M."/>
            <person name="Futagami T."/>
            <person name="Toyoda A."/>
            <person name="Takaki Y."/>
            <person name="Nishi S."/>
            <person name="Hori S."/>
            <person name="Arai W."/>
            <person name="Tsubouchi T."/>
            <person name="Morono Y."/>
            <person name="Uchiyama I."/>
            <person name="Ito T."/>
            <person name="Fujiyama A."/>
            <person name="Inagaki F."/>
            <person name="Takami H."/>
        </authorList>
    </citation>
    <scope>NUCLEOTIDE SEQUENCE</scope>
    <source>
        <strain evidence="5">Expedition CK06-06</strain>
    </source>
</reference>
<dbReference type="InterPro" id="IPR012349">
    <property type="entry name" value="Split_barrel_FMN-bd"/>
</dbReference>
<proteinExistence type="inferred from homology"/>
<evidence type="ECO:0000313" key="5">
    <source>
        <dbReference type="EMBL" id="GAG29015.1"/>
    </source>
</evidence>
<evidence type="ECO:0000259" key="4">
    <source>
        <dbReference type="Pfam" id="PF01613"/>
    </source>
</evidence>